<sequence length="286" mass="31192">MAYAQLLTLVLCSFFIQDALSGATLQMRGSRKVAEDADVSATPSMKRLAREPTEMSVPVTRAGSEARVGVRKKTAPAEVSTKPTARRTMRQTTSKKVAPPPPKYPNLAKVENMIWETAEDINRTNESGKLIVRSVRNAIEDFLTSRKFWYTLVGIIKRRAKLTNNKERVDKVIGASNALTSILLGPMAARGLEKLAHDVYDTAVTANPGMCTEALSLATNIVNGNQVTDGLRAVNSIVTNIEIHPDMVTQAFAKLIKYISLNGSISMSQGMANGFLAVSSRLNRRV</sequence>
<organism evidence="3">
    <name type="scientific">Sipha flava</name>
    <name type="common">yellow sugarcane aphid</name>
    <dbReference type="NCBI Taxonomy" id="143950"/>
    <lineage>
        <taxon>Eukaryota</taxon>
        <taxon>Metazoa</taxon>
        <taxon>Ecdysozoa</taxon>
        <taxon>Arthropoda</taxon>
        <taxon>Hexapoda</taxon>
        <taxon>Insecta</taxon>
        <taxon>Pterygota</taxon>
        <taxon>Neoptera</taxon>
        <taxon>Paraneoptera</taxon>
        <taxon>Hemiptera</taxon>
        <taxon>Sternorrhyncha</taxon>
        <taxon>Aphidomorpha</taxon>
        <taxon>Aphidoidea</taxon>
        <taxon>Aphididae</taxon>
        <taxon>Sipha</taxon>
    </lineage>
</organism>
<evidence type="ECO:0000313" key="3">
    <source>
        <dbReference type="EMBL" id="MBY75585.1"/>
    </source>
</evidence>
<reference evidence="3" key="1">
    <citation type="submission" date="2018-04" db="EMBL/GenBank/DDBJ databases">
        <title>Transcriptome assembly of Sipha flava.</title>
        <authorList>
            <person name="Scully E.D."/>
            <person name="Geib S.M."/>
            <person name="Palmer N.A."/>
            <person name="Koch K."/>
            <person name="Bradshaw J."/>
            <person name="Heng-Moss T."/>
            <person name="Sarath G."/>
        </authorList>
    </citation>
    <scope>NUCLEOTIDE SEQUENCE</scope>
</reference>
<evidence type="ECO:0000313" key="4">
    <source>
        <dbReference type="Proteomes" id="UP000694846"/>
    </source>
</evidence>
<dbReference type="Proteomes" id="UP000694846">
    <property type="component" value="Unplaced"/>
</dbReference>
<dbReference type="GeneID" id="112687712"/>
<reference evidence="5" key="2">
    <citation type="submission" date="2025-04" db="UniProtKB">
        <authorList>
            <consortium name="RefSeq"/>
        </authorList>
    </citation>
    <scope>IDENTIFICATION</scope>
    <source>
        <tissue evidence="5">Whole body</tissue>
    </source>
</reference>
<accession>A0A2S2QCV7</accession>
<gene>
    <name evidence="5" type="primary">LOC112687712</name>
    <name evidence="3" type="ORF">g.94362</name>
</gene>
<dbReference type="AlphaFoldDB" id="A0A2S2QCV7"/>
<keyword evidence="2" id="KW-0732">Signal</keyword>
<evidence type="ECO:0000313" key="5">
    <source>
        <dbReference type="RefSeq" id="XP_025416376.1"/>
    </source>
</evidence>
<feature type="chain" id="PRO_5044579110" evidence="2">
    <location>
        <begin position="22"/>
        <end position="286"/>
    </location>
</feature>
<evidence type="ECO:0000256" key="2">
    <source>
        <dbReference type="SAM" id="SignalP"/>
    </source>
</evidence>
<protein>
    <submittedName>
        <fullName evidence="5">Uncharacterized protein LOC112687712</fullName>
    </submittedName>
</protein>
<name>A0A2S2QCV7_9HEMI</name>
<keyword evidence="4" id="KW-1185">Reference proteome</keyword>
<evidence type="ECO:0000256" key="1">
    <source>
        <dbReference type="SAM" id="MobiDB-lite"/>
    </source>
</evidence>
<feature type="signal peptide" evidence="2">
    <location>
        <begin position="1"/>
        <end position="21"/>
    </location>
</feature>
<dbReference type="RefSeq" id="XP_025416376.1">
    <property type="nucleotide sequence ID" value="XM_025560591.1"/>
</dbReference>
<dbReference type="OrthoDB" id="6620728at2759"/>
<proteinExistence type="predicted"/>
<feature type="region of interest" description="Disordered" evidence="1">
    <location>
        <begin position="36"/>
        <end position="103"/>
    </location>
</feature>
<dbReference type="EMBL" id="GGMS01006382">
    <property type="protein sequence ID" value="MBY75585.1"/>
    <property type="molecule type" value="Transcribed_RNA"/>
</dbReference>